<dbReference type="Proteomes" id="UP000885348">
    <property type="component" value="Unassembled WGS sequence"/>
</dbReference>
<proteinExistence type="predicted"/>
<gene>
    <name evidence="1" type="ORF">D7N80_22590</name>
</gene>
<comment type="caution">
    <text evidence="1">The sequence shown here is derived from an EMBL/GenBank/DDBJ whole genome shotgun (WGS) entry which is preliminary data.</text>
</comment>
<name>A0A3R1AU53_SALET</name>
<evidence type="ECO:0008006" key="2">
    <source>
        <dbReference type="Google" id="ProtNLM"/>
    </source>
</evidence>
<dbReference type="SUPFAM" id="SSF47598">
    <property type="entry name" value="Ribbon-helix-helix"/>
    <property type="match status" value="1"/>
</dbReference>
<dbReference type="NCBIfam" id="NF041551">
    <property type="entry name" value="YlcI_YnfO_N"/>
    <property type="match status" value="1"/>
</dbReference>
<dbReference type="InterPro" id="IPR010985">
    <property type="entry name" value="Ribbon_hlx_hlx"/>
</dbReference>
<accession>A0A3R1AU53</accession>
<dbReference type="EMBL" id="RVVJ01000033">
    <property type="protein sequence ID" value="MML56016.1"/>
    <property type="molecule type" value="Genomic_DNA"/>
</dbReference>
<reference evidence="1" key="1">
    <citation type="submission" date="2018-09" db="EMBL/GenBank/DDBJ databases">
        <authorList>
            <person name="Ashton P.M."/>
            <person name="Dallman T."/>
            <person name="Nair S."/>
            <person name="De Pinna E."/>
            <person name="Peters T."/>
            <person name="Grant K."/>
        </authorList>
    </citation>
    <scope>NUCLEOTIDE SEQUENCE [LARGE SCALE GENOMIC DNA]</scope>
    <source>
        <strain evidence="1">598938</strain>
    </source>
</reference>
<dbReference type="GO" id="GO:0006355">
    <property type="term" value="P:regulation of DNA-templated transcription"/>
    <property type="evidence" value="ECO:0007669"/>
    <property type="project" value="InterPro"/>
</dbReference>
<organism evidence="1">
    <name type="scientific">Salmonella enterica I</name>
    <dbReference type="NCBI Taxonomy" id="59201"/>
    <lineage>
        <taxon>Bacteria</taxon>
        <taxon>Pseudomonadati</taxon>
        <taxon>Pseudomonadota</taxon>
        <taxon>Gammaproteobacteria</taxon>
        <taxon>Enterobacterales</taxon>
        <taxon>Enterobacteriaceae</taxon>
        <taxon>Salmonella</taxon>
    </lineage>
</organism>
<sequence>MTTGNRNGKSVKIWARIPLDLADALEELAKEGESRTDFIIQALREEAERRRMEKKPASVNKWV</sequence>
<protein>
    <recommendedName>
        <fullName evidence="2">Ribbon-helix-helix protein, CopG family</fullName>
    </recommendedName>
</protein>
<evidence type="ECO:0000313" key="1">
    <source>
        <dbReference type="EMBL" id="MML56016.1"/>
    </source>
</evidence>
<dbReference type="AlphaFoldDB" id="A0A3R1AU53"/>